<evidence type="ECO:0000256" key="1">
    <source>
        <dbReference type="ARBA" id="ARBA00004141"/>
    </source>
</evidence>
<sequence length="473" mass="52170">MATSLDVKGEPVHVEQQPDLYDKAEHPAAAEYVPGTAEEKRLVRKIDLHLIPMLWIMYVLNYLDRTNIGNAKVGADHGGFEQDWNLSSADYSLVLSIFFVGYLLWEVPSNMMLARSKPSIFLPTIMFIWGAMSIGVRGMHSLGGMVAFRFVLGLVEAGFFPGVMLLMSCWYKPQELSKRIAMFYTASLVAGAFGGLLSFGIMDGLEGKGNTRGWKWLFIIEGLITVVVACAAFFVLPNYPATTKWLSAEEKQLAINRLLAVQAESVVEEESHMGHWQAFKLACKDPKTWVFVLIYNLFNMVGTISYFFPTLLGSMGYKGNMRQLMTVPIYVVALVVSVTLGFVADKTGKKAYVVAGGALMATISFILVAAVPNDKVKYAFLCFGGSGVWTCVPVFLSWMVTMFDGREKRAVCIALINGFGNTASIYGSFFWPKTDAPRYLMGFSLTTAFSGLALIVVLVAKYFFGDKGVARTS</sequence>
<dbReference type="InterPro" id="IPR020846">
    <property type="entry name" value="MFS_dom"/>
</dbReference>
<dbReference type="InterPro" id="IPR011701">
    <property type="entry name" value="MFS"/>
</dbReference>
<feature type="transmembrane region" description="Helical" evidence="6">
    <location>
        <begin position="146"/>
        <end position="171"/>
    </location>
</feature>
<feature type="transmembrane region" description="Helical" evidence="6">
    <location>
        <begin position="289"/>
        <end position="307"/>
    </location>
</feature>
<dbReference type="FunFam" id="1.20.1250.20:FF:000057">
    <property type="entry name" value="MFS general substrate transporter"/>
    <property type="match status" value="1"/>
</dbReference>
<comment type="subcellular location">
    <subcellularLocation>
        <location evidence="1">Membrane</location>
        <topology evidence="1">Multi-pass membrane protein</topology>
    </subcellularLocation>
</comment>
<reference evidence="8" key="2">
    <citation type="submission" date="2023-06" db="EMBL/GenBank/DDBJ databases">
        <authorList>
            <person name="Kobayashi Y."/>
            <person name="Kayamori A."/>
            <person name="Aoki K."/>
            <person name="Shiwa Y."/>
            <person name="Fujita N."/>
            <person name="Sugita T."/>
            <person name="Iwasaki W."/>
            <person name="Tanaka N."/>
            <person name="Takashima M."/>
        </authorList>
    </citation>
    <scope>NUCLEOTIDE SEQUENCE</scope>
    <source>
        <strain evidence="8">HIS016</strain>
    </source>
</reference>
<dbReference type="AlphaFoldDB" id="A0AAD3Y9H2"/>
<evidence type="ECO:0000256" key="2">
    <source>
        <dbReference type="ARBA" id="ARBA00022448"/>
    </source>
</evidence>
<comment type="caution">
    <text evidence="8">The sequence shown here is derived from an EMBL/GenBank/DDBJ whole genome shotgun (WGS) entry which is preliminary data.</text>
</comment>
<dbReference type="Pfam" id="PF07690">
    <property type="entry name" value="MFS_1"/>
    <property type="match status" value="1"/>
</dbReference>
<accession>A0AAD3Y9H2</accession>
<feature type="transmembrane region" description="Helical" evidence="6">
    <location>
        <begin position="443"/>
        <end position="464"/>
    </location>
</feature>
<evidence type="ECO:0000256" key="5">
    <source>
        <dbReference type="ARBA" id="ARBA00023136"/>
    </source>
</evidence>
<name>A0AAD3Y9H2_9TREE</name>
<organism evidence="8 9">
    <name type="scientific">Cutaneotrichosporon spelunceum</name>
    <dbReference type="NCBI Taxonomy" id="1672016"/>
    <lineage>
        <taxon>Eukaryota</taxon>
        <taxon>Fungi</taxon>
        <taxon>Dikarya</taxon>
        <taxon>Basidiomycota</taxon>
        <taxon>Agaricomycotina</taxon>
        <taxon>Tremellomycetes</taxon>
        <taxon>Trichosporonales</taxon>
        <taxon>Trichosporonaceae</taxon>
        <taxon>Cutaneotrichosporon</taxon>
    </lineage>
</organism>
<gene>
    <name evidence="8" type="ORF">CspeluHIS016_0105640</name>
</gene>
<keyword evidence="5 6" id="KW-0472">Membrane</keyword>
<dbReference type="Proteomes" id="UP001222932">
    <property type="component" value="Unassembled WGS sequence"/>
</dbReference>
<evidence type="ECO:0000259" key="7">
    <source>
        <dbReference type="PROSITE" id="PS50850"/>
    </source>
</evidence>
<feature type="transmembrane region" description="Helical" evidence="6">
    <location>
        <begin position="327"/>
        <end position="344"/>
    </location>
</feature>
<dbReference type="SUPFAM" id="SSF103473">
    <property type="entry name" value="MFS general substrate transporter"/>
    <property type="match status" value="1"/>
</dbReference>
<dbReference type="Gene3D" id="1.20.1250.20">
    <property type="entry name" value="MFS general substrate transporter like domains"/>
    <property type="match status" value="2"/>
</dbReference>
<keyword evidence="2" id="KW-0813">Transport</keyword>
<dbReference type="PANTHER" id="PTHR43791">
    <property type="entry name" value="PERMEASE-RELATED"/>
    <property type="match status" value="1"/>
</dbReference>
<keyword evidence="9" id="KW-1185">Reference proteome</keyword>
<keyword evidence="3 6" id="KW-0812">Transmembrane</keyword>
<feature type="transmembrane region" description="Helical" evidence="6">
    <location>
        <begin position="378"/>
        <end position="398"/>
    </location>
</feature>
<evidence type="ECO:0000313" key="9">
    <source>
        <dbReference type="Proteomes" id="UP001222932"/>
    </source>
</evidence>
<feature type="transmembrane region" description="Helical" evidence="6">
    <location>
        <begin position="351"/>
        <end position="372"/>
    </location>
</feature>
<feature type="transmembrane region" description="Helical" evidence="6">
    <location>
        <begin position="120"/>
        <end position="140"/>
    </location>
</feature>
<dbReference type="EMBL" id="BTCM01000001">
    <property type="protein sequence ID" value="GMK53978.1"/>
    <property type="molecule type" value="Genomic_DNA"/>
</dbReference>
<evidence type="ECO:0000256" key="4">
    <source>
        <dbReference type="ARBA" id="ARBA00022989"/>
    </source>
</evidence>
<dbReference type="GO" id="GO:0016020">
    <property type="term" value="C:membrane"/>
    <property type="evidence" value="ECO:0007669"/>
    <property type="project" value="UniProtKB-SubCell"/>
</dbReference>
<dbReference type="PROSITE" id="PS50850">
    <property type="entry name" value="MFS"/>
    <property type="match status" value="1"/>
</dbReference>
<evidence type="ECO:0000256" key="3">
    <source>
        <dbReference type="ARBA" id="ARBA00022692"/>
    </source>
</evidence>
<evidence type="ECO:0000256" key="6">
    <source>
        <dbReference type="SAM" id="Phobius"/>
    </source>
</evidence>
<feature type="domain" description="Major facilitator superfamily (MFS) profile" evidence="7">
    <location>
        <begin position="50"/>
        <end position="468"/>
    </location>
</feature>
<proteinExistence type="predicted"/>
<dbReference type="InterPro" id="IPR036259">
    <property type="entry name" value="MFS_trans_sf"/>
</dbReference>
<feature type="transmembrane region" description="Helical" evidence="6">
    <location>
        <begin position="214"/>
        <end position="236"/>
    </location>
</feature>
<feature type="transmembrane region" description="Helical" evidence="6">
    <location>
        <begin position="91"/>
        <end position="108"/>
    </location>
</feature>
<dbReference type="FunFam" id="1.20.1250.20:FF:000394">
    <property type="entry name" value="MFS general substrate transporter"/>
    <property type="match status" value="1"/>
</dbReference>
<dbReference type="PANTHER" id="PTHR43791:SF38">
    <property type="entry name" value="MAJOR FACILITATOR SUPERFAMILY (MFS) PROFILE DOMAIN-CONTAINING PROTEIN"/>
    <property type="match status" value="1"/>
</dbReference>
<keyword evidence="4 6" id="KW-1133">Transmembrane helix</keyword>
<evidence type="ECO:0000313" key="8">
    <source>
        <dbReference type="EMBL" id="GMK53978.1"/>
    </source>
</evidence>
<feature type="transmembrane region" description="Helical" evidence="6">
    <location>
        <begin position="410"/>
        <end position="431"/>
    </location>
</feature>
<reference evidence="8" key="1">
    <citation type="journal article" date="2023" name="BMC Genomics">
        <title>Chromosome-level genome assemblies of Cutaneotrichosporon spp. (Trichosporonales, Basidiomycota) reveal imbalanced evolution between nucleotide sequences and chromosome synteny.</title>
        <authorList>
            <person name="Kobayashi Y."/>
            <person name="Kayamori A."/>
            <person name="Aoki K."/>
            <person name="Shiwa Y."/>
            <person name="Matsutani M."/>
            <person name="Fujita N."/>
            <person name="Sugita T."/>
            <person name="Iwasaki W."/>
            <person name="Tanaka N."/>
            <person name="Takashima M."/>
        </authorList>
    </citation>
    <scope>NUCLEOTIDE SEQUENCE</scope>
    <source>
        <strain evidence="8">HIS016</strain>
    </source>
</reference>
<feature type="transmembrane region" description="Helical" evidence="6">
    <location>
        <begin position="183"/>
        <end position="202"/>
    </location>
</feature>
<protein>
    <recommendedName>
        <fullName evidence="7">Major facilitator superfamily (MFS) profile domain-containing protein</fullName>
    </recommendedName>
</protein>
<dbReference type="GO" id="GO:0022857">
    <property type="term" value="F:transmembrane transporter activity"/>
    <property type="evidence" value="ECO:0007669"/>
    <property type="project" value="InterPro"/>
</dbReference>